<dbReference type="AlphaFoldDB" id="A0ABD2XEF7"/>
<sequence length="75" mass="8294">MVNTFGGLVRRLHALTLYSMQDTPLAVRVILLMLGHRRTAASINTRIKPKAVLELTAQVRRASINISRNDASVVP</sequence>
<name>A0ABD2XEF7_9HYME</name>
<reference evidence="1 2" key="1">
    <citation type="journal article" date="2024" name="bioRxiv">
        <title>A reference genome for Trichogramma kaykai: A tiny desert-dwelling parasitoid wasp with competing sex-ratio distorters.</title>
        <authorList>
            <person name="Culotta J."/>
            <person name="Lindsey A.R."/>
        </authorList>
    </citation>
    <scope>NUCLEOTIDE SEQUENCE [LARGE SCALE GENOMIC DNA]</scope>
    <source>
        <strain evidence="1 2">KSX58</strain>
    </source>
</reference>
<gene>
    <name evidence="1" type="ORF">TKK_003532</name>
</gene>
<accession>A0ABD2XEF7</accession>
<dbReference type="EMBL" id="JBJJXI010000028">
    <property type="protein sequence ID" value="KAL3403867.1"/>
    <property type="molecule type" value="Genomic_DNA"/>
</dbReference>
<evidence type="ECO:0000313" key="2">
    <source>
        <dbReference type="Proteomes" id="UP001627154"/>
    </source>
</evidence>
<protein>
    <submittedName>
        <fullName evidence="1">Uncharacterized protein</fullName>
    </submittedName>
</protein>
<proteinExistence type="predicted"/>
<comment type="caution">
    <text evidence="1">The sequence shown here is derived from an EMBL/GenBank/DDBJ whole genome shotgun (WGS) entry which is preliminary data.</text>
</comment>
<keyword evidence="2" id="KW-1185">Reference proteome</keyword>
<organism evidence="1 2">
    <name type="scientific">Trichogramma kaykai</name>
    <dbReference type="NCBI Taxonomy" id="54128"/>
    <lineage>
        <taxon>Eukaryota</taxon>
        <taxon>Metazoa</taxon>
        <taxon>Ecdysozoa</taxon>
        <taxon>Arthropoda</taxon>
        <taxon>Hexapoda</taxon>
        <taxon>Insecta</taxon>
        <taxon>Pterygota</taxon>
        <taxon>Neoptera</taxon>
        <taxon>Endopterygota</taxon>
        <taxon>Hymenoptera</taxon>
        <taxon>Apocrita</taxon>
        <taxon>Proctotrupomorpha</taxon>
        <taxon>Chalcidoidea</taxon>
        <taxon>Trichogrammatidae</taxon>
        <taxon>Trichogramma</taxon>
    </lineage>
</organism>
<dbReference type="Proteomes" id="UP001627154">
    <property type="component" value="Unassembled WGS sequence"/>
</dbReference>
<evidence type="ECO:0000313" key="1">
    <source>
        <dbReference type="EMBL" id="KAL3403867.1"/>
    </source>
</evidence>